<proteinExistence type="inferred from homology"/>
<dbReference type="InterPro" id="IPR011662">
    <property type="entry name" value="Secretin/TonB_short_N"/>
</dbReference>
<dbReference type="NCBIfam" id="TIGR04057">
    <property type="entry name" value="SusC_RagA_signa"/>
    <property type="match status" value="1"/>
</dbReference>
<keyword evidence="5 7" id="KW-0472">Membrane</keyword>
<evidence type="ECO:0000313" key="9">
    <source>
        <dbReference type="EMBL" id="PWJ58576.1"/>
    </source>
</evidence>
<evidence type="ECO:0000256" key="6">
    <source>
        <dbReference type="ARBA" id="ARBA00023237"/>
    </source>
</evidence>
<dbReference type="GO" id="GO:0009279">
    <property type="term" value="C:cell outer membrane"/>
    <property type="evidence" value="ECO:0007669"/>
    <property type="project" value="UniProtKB-SubCell"/>
</dbReference>
<dbReference type="InterPro" id="IPR008969">
    <property type="entry name" value="CarboxyPept-like_regulatory"/>
</dbReference>
<dbReference type="Pfam" id="PF07715">
    <property type="entry name" value="Plug"/>
    <property type="match status" value="1"/>
</dbReference>
<evidence type="ECO:0000256" key="7">
    <source>
        <dbReference type="PROSITE-ProRule" id="PRU01360"/>
    </source>
</evidence>
<dbReference type="Pfam" id="PF13715">
    <property type="entry name" value="CarbopepD_reg_2"/>
    <property type="match status" value="1"/>
</dbReference>
<dbReference type="PROSITE" id="PS52016">
    <property type="entry name" value="TONB_DEPENDENT_REC_3"/>
    <property type="match status" value="1"/>
</dbReference>
<dbReference type="SUPFAM" id="SSF56935">
    <property type="entry name" value="Porins"/>
    <property type="match status" value="1"/>
</dbReference>
<dbReference type="NCBIfam" id="TIGR04056">
    <property type="entry name" value="OMP_RagA_SusC"/>
    <property type="match status" value="1"/>
</dbReference>
<dbReference type="InterPro" id="IPR039426">
    <property type="entry name" value="TonB-dep_rcpt-like"/>
</dbReference>
<sequence>MNKKFHFKSGWRQTPLSLKLLLRMKLSALLLMIVCIQVSGSALSQKITLSVEKAPMQQVIKMIKKRSGYQFIYNDELLKQAKPVTMNVTGGSIEDVLEECFRQQPFTYELVDKTIVVKPKTAAPKVDPPATEAPKKVVNGRVTDEKGEGLPGVSIRVKNTQIGTLTDVEGGFNIEVPDKDAVLTFSFVGYISKDVTVGAESFVEVKLAIDAKTFDEVVVTAFGIKKVQKSLTYSTQQITGQAVSGAGNPNVLGGLQGKVAGVTVSLNSGMPGKSPGIRIRGSRSLSGNNAPLYVIDGLPISGGDRVIDLNPNDIETMNVLKGPAASALYGLRASNGVVVITTKNGSASNGKPTVSFDTHFSVDQIGMLPDLQMEFAQGDNGVFNPNSIFTWGPRISTMSTYTNQLGQQEEPAVYDNDKAFFQNGYTMNSNLSFSNSGDYGNFMIGIGRNDQKGIVPNSSMSRNNIKFNGDLKLLKNLTTSISFNYSDLKVDDFPELGGNDNIFRGVTETPPSYNLAGKPYADPSDPYQQIFYRVSQNNPYWVINNTFRNENTKRTMGNILLNYKVTPDLALNYRVGVDHYTTISDDYRELGFATRGRTNPPSGGDLYMNTKFSNQLNSNLFVNYNKVINKVWNIDAIIGNEVYDSNYRGVNTTGSNLVVGNWPNLANATLITGSNSTSRQRIVGFYSNINIGWNDKIYLNASGRNDIVSNMPTGNRSFFYPSIGASAIVTELLPQTKAVFSFAKLRATLAEVGQAGPIYVNGRGFTTNRPGSFVFPYQGLVSWTQSATRINPGLVPENTRTFEIGGDFRFFNDRVTVDYTYFDGKSDGQIFNVPVAITTGASNEIRNGGKIRNNGHEVVLSLIPIQSKDFKWEFNTNFTTYKSKVLELYGGTQRVNISSGVVTLVAEVGSVYPQFVGTSYLRDPESNQIVYQSDQTKVDYGLPIINNTQKVIGTPTPDFEMSFINNLSFKGFRLTAQVDWRKGGLIYNHSLNESRRRGLAGDTRDRETEFVPEGKKGTVANGAVEIVGDNDILIKKDVNYFNRLWPNTEASLSDASFIRFRELGLNYNLPSKWIKNLKISNASIYFTGRNLFIITKAFTDPEVNISEGSYANPNSQGIEVSQIPQTKSYGAGIRLKF</sequence>
<dbReference type="Gene3D" id="3.55.50.30">
    <property type="match status" value="1"/>
</dbReference>
<dbReference type="SUPFAM" id="SSF49464">
    <property type="entry name" value="Carboxypeptidase regulatory domain-like"/>
    <property type="match status" value="1"/>
</dbReference>
<comment type="caution">
    <text evidence="9">The sequence shown here is derived from an EMBL/GenBank/DDBJ whole genome shotgun (WGS) entry which is preliminary data.</text>
</comment>
<reference evidence="9 10" key="1">
    <citation type="submission" date="2018-03" db="EMBL/GenBank/DDBJ databases">
        <title>Genomic Encyclopedia of Archaeal and Bacterial Type Strains, Phase II (KMG-II): from individual species to whole genera.</title>
        <authorList>
            <person name="Goeker M."/>
        </authorList>
    </citation>
    <scope>NUCLEOTIDE SEQUENCE [LARGE SCALE GENOMIC DNA]</scope>
    <source>
        <strain evidence="9 10">DSM 100346</strain>
    </source>
</reference>
<evidence type="ECO:0000256" key="1">
    <source>
        <dbReference type="ARBA" id="ARBA00004571"/>
    </source>
</evidence>
<dbReference type="EMBL" id="QGDT01000004">
    <property type="protein sequence ID" value="PWJ58576.1"/>
    <property type="molecule type" value="Genomic_DNA"/>
</dbReference>
<dbReference type="InterPro" id="IPR036942">
    <property type="entry name" value="Beta-barrel_TonB_sf"/>
</dbReference>
<keyword evidence="2 7" id="KW-0813">Transport</keyword>
<dbReference type="Pfam" id="PF07660">
    <property type="entry name" value="STN"/>
    <property type="match status" value="1"/>
</dbReference>
<dbReference type="InterPro" id="IPR023996">
    <property type="entry name" value="TonB-dep_OMP_SusC/RagA"/>
</dbReference>
<keyword evidence="4 7" id="KW-0812">Transmembrane</keyword>
<name>A0A316ALX5_9BACT</name>
<feature type="domain" description="Secretin/TonB short N-terminal" evidence="8">
    <location>
        <begin position="69"/>
        <end position="120"/>
    </location>
</feature>
<evidence type="ECO:0000256" key="5">
    <source>
        <dbReference type="ARBA" id="ARBA00023136"/>
    </source>
</evidence>
<evidence type="ECO:0000256" key="2">
    <source>
        <dbReference type="ARBA" id="ARBA00022448"/>
    </source>
</evidence>
<keyword evidence="3 7" id="KW-1134">Transmembrane beta strand</keyword>
<comment type="similarity">
    <text evidence="7">Belongs to the TonB-dependent receptor family.</text>
</comment>
<evidence type="ECO:0000256" key="4">
    <source>
        <dbReference type="ARBA" id="ARBA00022692"/>
    </source>
</evidence>
<dbReference type="Proteomes" id="UP000245880">
    <property type="component" value="Unassembled WGS sequence"/>
</dbReference>
<accession>A0A316ALX5</accession>
<dbReference type="InterPro" id="IPR037066">
    <property type="entry name" value="Plug_dom_sf"/>
</dbReference>
<organism evidence="9 10">
    <name type="scientific">Dyadobacter jejuensis</name>
    <dbReference type="NCBI Taxonomy" id="1082580"/>
    <lineage>
        <taxon>Bacteria</taxon>
        <taxon>Pseudomonadati</taxon>
        <taxon>Bacteroidota</taxon>
        <taxon>Cytophagia</taxon>
        <taxon>Cytophagales</taxon>
        <taxon>Spirosomataceae</taxon>
        <taxon>Dyadobacter</taxon>
    </lineage>
</organism>
<dbReference type="Gene3D" id="2.60.40.1120">
    <property type="entry name" value="Carboxypeptidase-like, regulatory domain"/>
    <property type="match status" value="1"/>
</dbReference>
<evidence type="ECO:0000259" key="8">
    <source>
        <dbReference type="SMART" id="SM00965"/>
    </source>
</evidence>
<comment type="subcellular location">
    <subcellularLocation>
        <location evidence="1 7">Cell outer membrane</location>
        <topology evidence="1 7">Multi-pass membrane protein</topology>
    </subcellularLocation>
</comment>
<dbReference type="InterPro" id="IPR023997">
    <property type="entry name" value="TonB-dep_OMP_SusC/RagA_CS"/>
</dbReference>
<evidence type="ECO:0000256" key="3">
    <source>
        <dbReference type="ARBA" id="ARBA00022452"/>
    </source>
</evidence>
<evidence type="ECO:0000313" key="10">
    <source>
        <dbReference type="Proteomes" id="UP000245880"/>
    </source>
</evidence>
<keyword evidence="10" id="KW-1185">Reference proteome</keyword>
<keyword evidence="6 7" id="KW-0998">Cell outer membrane</keyword>
<dbReference type="Gene3D" id="2.40.170.20">
    <property type="entry name" value="TonB-dependent receptor, beta-barrel domain"/>
    <property type="match status" value="1"/>
</dbReference>
<dbReference type="Gene3D" id="2.170.130.10">
    <property type="entry name" value="TonB-dependent receptor, plug domain"/>
    <property type="match status" value="1"/>
</dbReference>
<gene>
    <name evidence="9" type="ORF">CLV98_104436</name>
</gene>
<dbReference type="AlphaFoldDB" id="A0A316ALX5"/>
<dbReference type="InterPro" id="IPR012910">
    <property type="entry name" value="Plug_dom"/>
</dbReference>
<protein>
    <submittedName>
        <fullName evidence="9">TonB-linked SusC/RagA family outer membrane protein</fullName>
    </submittedName>
</protein>
<dbReference type="SMART" id="SM00965">
    <property type="entry name" value="STN"/>
    <property type="match status" value="1"/>
</dbReference>